<comment type="caution">
    <text evidence="1">The sequence shown here is derived from an EMBL/GenBank/DDBJ whole genome shotgun (WGS) entry which is preliminary data.</text>
</comment>
<dbReference type="InterPro" id="IPR051397">
    <property type="entry name" value="Zn-ADH-like_protein"/>
</dbReference>
<evidence type="ECO:0000313" key="1">
    <source>
        <dbReference type="EMBL" id="TDS80478.1"/>
    </source>
</evidence>
<dbReference type="SUPFAM" id="SSF50129">
    <property type="entry name" value="GroES-like"/>
    <property type="match status" value="1"/>
</dbReference>
<sequence>MHAAVVESFDRPPAFREIPAPAARPDGVLVDLVASAIHPRVRSQAAGSHYTSTDELPLVPGVDGVGRAPDGALRYFVLPDTRDGAMAEQVVIDPRRSAVLPEGVDPVRIAAAMNPAMSSWMALTQRIALPAGARVLVLGATGSAGRLAVQLAKRLGASHVTAAGRDVRKLATLPALGADALIELGDGAAAGFAEAGRSLDVVLDYVWGDATAAALRGIVPAREDDGRPLHWVEIGSTGGLESPIPSAALRATDLRLVGSGQGSVSPRAIVAELPALAAEIMRGGYDVPTRAVPLRDVTAAWTARTDDRIVLVP</sequence>
<gene>
    <name evidence="1" type="ORF">CLV52_1044</name>
</gene>
<accession>A0A4R7FRW3</accession>
<dbReference type="GO" id="GO:0016491">
    <property type="term" value="F:oxidoreductase activity"/>
    <property type="evidence" value="ECO:0007669"/>
    <property type="project" value="TreeGrafter"/>
</dbReference>
<dbReference type="Gene3D" id="3.40.50.720">
    <property type="entry name" value="NAD(P)-binding Rossmann-like Domain"/>
    <property type="match status" value="1"/>
</dbReference>
<keyword evidence="2" id="KW-1185">Reference proteome</keyword>
<dbReference type="InterPro" id="IPR011032">
    <property type="entry name" value="GroES-like_sf"/>
</dbReference>
<dbReference type="PANTHER" id="PTHR43677">
    <property type="entry name" value="SHORT-CHAIN DEHYDROGENASE/REDUCTASE"/>
    <property type="match status" value="1"/>
</dbReference>
<dbReference type="Gene3D" id="3.90.180.10">
    <property type="entry name" value="Medium-chain alcohol dehydrogenases, catalytic domain"/>
    <property type="match status" value="1"/>
</dbReference>
<dbReference type="AlphaFoldDB" id="A0A4R7FRW3"/>
<reference evidence="1 2" key="1">
    <citation type="submission" date="2019-03" db="EMBL/GenBank/DDBJ databases">
        <title>Genomic Encyclopedia of Archaeal and Bacterial Type Strains, Phase II (KMG-II): from individual species to whole genera.</title>
        <authorList>
            <person name="Goeker M."/>
        </authorList>
    </citation>
    <scope>NUCLEOTIDE SEQUENCE [LARGE SCALE GENOMIC DNA]</scope>
    <source>
        <strain evidence="1 2">DSM 24782</strain>
    </source>
</reference>
<dbReference type="Proteomes" id="UP000295344">
    <property type="component" value="Unassembled WGS sequence"/>
</dbReference>
<dbReference type="SUPFAM" id="SSF51735">
    <property type="entry name" value="NAD(P)-binding Rossmann-fold domains"/>
    <property type="match status" value="1"/>
</dbReference>
<protein>
    <submittedName>
        <fullName evidence="1">NADPH:quinone reductase-like Zn-dependent oxidoreductase</fullName>
    </submittedName>
</protein>
<dbReference type="OrthoDB" id="9787435at2"/>
<evidence type="ECO:0000313" key="2">
    <source>
        <dbReference type="Proteomes" id="UP000295344"/>
    </source>
</evidence>
<proteinExistence type="predicted"/>
<dbReference type="EMBL" id="SOAM01000001">
    <property type="protein sequence ID" value="TDS80478.1"/>
    <property type="molecule type" value="Genomic_DNA"/>
</dbReference>
<name>A0A4R7FRW3_9MICO</name>
<dbReference type="PANTHER" id="PTHR43677:SF11">
    <property type="entry name" value="ZINC-CONTAINING ALCOHOL DEHYDROGENASE"/>
    <property type="match status" value="1"/>
</dbReference>
<organism evidence="1 2">
    <name type="scientific">Amnibacterium kyonggiense</name>
    <dbReference type="NCBI Taxonomy" id="595671"/>
    <lineage>
        <taxon>Bacteria</taxon>
        <taxon>Bacillati</taxon>
        <taxon>Actinomycetota</taxon>
        <taxon>Actinomycetes</taxon>
        <taxon>Micrococcales</taxon>
        <taxon>Microbacteriaceae</taxon>
        <taxon>Amnibacterium</taxon>
    </lineage>
</organism>
<dbReference type="InterPro" id="IPR036291">
    <property type="entry name" value="NAD(P)-bd_dom_sf"/>
</dbReference>
<dbReference type="RefSeq" id="WP_133765198.1">
    <property type="nucleotide sequence ID" value="NZ_BAAARP010000001.1"/>
</dbReference>